<proteinExistence type="predicted"/>
<name>A0A5M9I3L6_9FIRM</name>
<protein>
    <recommendedName>
        <fullName evidence="1">Phage head morphogenesis domain-containing protein</fullName>
    </recommendedName>
</protein>
<organism evidence="2 3">
    <name type="scientific">Mediterraneibacter catenae</name>
    <dbReference type="NCBI Taxonomy" id="2594882"/>
    <lineage>
        <taxon>Bacteria</taxon>
        <taxon>Bacillati</taxon>
        <taxon>Bacillota</taxon>
        <taxon>Clostridia</taxon>
        <taxon>Lachnospirales</taxon>
        <taxon>Lachnospiraceae</taxon>
        <taxon>Mediterraneibacter</taxon>
    </lineage>
</organism>
<gene>
    <name evidence="2" type="ORF">FNY66_04440</name>
</gene>
<reference evidence="2" key="1">
    <citation type="submission" date="2019-07" db="EMBL/GenBank/DDBJ databases">
        <authorList>
            <person name="Wongkuna S."/>
            <person name="Scaria J."/>
        </authorList>
    </citation>
    <scope>NUCLEOTIDE SEQUENCE [LARGE SCALE GENOMIC DNA]</scope>
    <source>
        <strain evidence="2">SW178</strain>
    </source>
</reference>
<dbReference type="AlphaFoldDB" id="A0A5M9I3L6"/>
<accession>A0A5M9I3L6</accession>
<feature type="domain" description="Phage head morphogenesis" evidence="1">
    <location>
        <begin position="196"/>
        <end position="249"/>
    </location>
</feature>
<dbReference type="Pfam" id="PF04233">
    <property type="entry name" value="Phage_Mu_F"/>
    <property type="match status" value="1"/>
</dbReference>
<evidence type="ECO:0000259" key="1">
    <source>
        <dbReference type="Pfam" id="PF04233"/>
    </source>
</evidence>
<evidence type="ECO:0000313" key="2">
    <source>
        <dbReference type="EMBL" id="KAA8502002.1"/>
    </source>
</evidence>
<keyword evidence="3" id="KW-1185">Reference proteome</keyword>
<dbReference type="EMBL" id="VMSO01000004">
    <property type="protein sequence ID" value="KAA8502002.1"/>
    <property type="molecule type" value="Genomic_DNA"/>
</dbReference>
<evidence type="ECO:0000313" key="3">
    <source>
        <dbReference type="Proteomes" id="UP000322025"/>
    </source>
</evidence>
<dbReference type="OrthoDB" id="9765386at2"/>
<comment type="caution">
    <text evidence="2">The sequence shown here is derived from an EMBL/GenBank/DDBJ whole genome shotgun (WGS) entry which is preliminary data.</text>
</comment>
<sequence>MRSVTLQGGILKRQTCSKLNHLRIHKKVVFLGGKEEIMGFFDLFKRQKPVDLATLQRDLEIANDCAQLIENTVNPETFFSRYDLYMEKLAVLAEAQASHRVKVKGDNLIQKYERMNTDEQKAETINAFIDRVWYDTCQKADKLKTEKGKENRYKKFFDTMSQYEGAMPDICIRHYKHLVPIKIYSEEICEQILRQKDSIKKNGFSHYEYIACSNSCPKCKALDGKIFPLSQLRPGLNAPPMCEHCRCSISAHTGESEEDYQNWLNSF</sequence>
<dbReference type="InterPro" id="IPR006528">
    <property type="entry name" value="Phage_head_morphogenesis_dom"/>
</dbReference>
<dbReference type="Proteomes" id="UP000322025">
    <property type="component" value="Unassembled WGS sequence"/>
</dbReference>
<dbReference type="NCBIfam" id="TIGR01641">
    <property type="entry name" value="phageSPP1_gp7"/>
    <property type="match status" value="1"/>
</dbReference>